<evidence type="ECO:0000313" key="3">
    <source>
        <dbReference type="Proteomes" id="UP000078284"/>
    </source>
</evidence>
<dbReference type="InterPro" id="IPR032675">
    <property type="entry name" value="LRR_dom_sf"/>
</dbReference>
<evidence type="ECO:0000259" key="1">
    <source>
        <dbReference type="PROSITE" id="PS50181"/>
    </source>
</evidence>
<feature type="domain" description="F-box" evidence="1">
    <location>
        <begin position="13"/>
        <end position="49"/>
    </location>
</feature>
<dbReference type="Pfam" id="PF24758">
    <property type="entry name" value="LRR_At5g56370"/>
    <property type="match status" value="1"/>
</dbReference>
<name>A0A178W4M3_ARATH</name>
<dbReference type="Proteomes" id="UP000078284">
    <property type="component" value="Chromosome 1"/>
</dbReference>
<dbReference type="AlphaFoldDB" id="A0A178W4M3"/>
<dbReference type="EMBL" id="LUHQ01000001">
    <property type="protein sequence ID" value="OAP13450.1"/>
    <property type="molecule type" value="Genomic_DNA"/>
</dbReference>
<dbReference type="InterPro" id="IPR053781">
    <property type="entry name" value="F-box_AtFBL13-like"/>
</dbReference>
<comment type="caution">
    <text evidence="2">The sequence shown here is derived from an EMBL/GenBank/DDBJ whole genome shotgun (WGS) entry which is preliminary data.</text>
</comment>
<evidence type="ECO:0000313" key="2">
    <source>
        <dbReference type="EMBL" id="OAP13450.1"/>
    </source>
</evidence>
<dbReference type="Gene3D" id="3.80.10.10">
    <property type="entry name" value="Ribonuclease Inhibitor"/>
    <property type="match status" value="1"/>
</dbReference>
<proteinExistence type="predicted"/>
<accession>A0A178W4M3</accession>
<dbReference type="InterPro" id="IPR050232">
    <property type="entry name" value="FBL13/AtMIF1-like"/>
</dbReference>
<sequence>MVRTSIKSIGSGIDRLSGLPEHLLCRILSELSTKDSVRTSVLSKHWRNLWLHVPVLELETSDFPDNLVFREFIDRFVGFDKEIDLKSFDIFYDVNVHWYDDFLWMIDDVVKRRVCDLMVTNNPYVVNEKLVKMPISLYSCATLVNLNLSFVAMNNLPSESVCLPRVKTLYLHGVKFDGDSILGTLVSSCSVLEDLTVVTHPGDYEKVVCFRSQSVKSFTIESQCEYKDPNVEIDCPRLEYMCIREYQSESFVVHSIGPYAKVDVDIFFEVEYEDPLAITMIRNFLTGISKVREMTISSRTLEVIRGYHSMVKALPQFSNLSRLEALLVESYWEHLPVFLGCCINLNSLVVELDGLSEIEEFKVSPLLQDSLSARGFVQQKTPVSVTKTSSERKIAAHFVKKSG</sequence>
<dbReference type="Gene3D" id="1.20.1280.50">
    <property type="match status" value="1"/>
</dbReference>
<dbReference type="InterPro" id="IPR001810">
    <property type="entry name" value="F-box_dom"/>
</dbReference>
<gene>
    <name evidence="2" type="ordered locus">AXX17_At1g53430</name>
</gene>
<reference evidence="3" key="1">
    <citation type="journal article" date="2016" name="Proc. Natl. Acad. Sci. U.S.A.">
        <title>Chromosome-level assembly of Arabidopsis thaliana Ler reveals the extent of translocation and inversion polymorphisms.</title>
        <authorList>
            <person name="Zapata L."/>
            <person name="Ding J."/>
            <person name="Willing E.M."/>
            <person name="Hartwig B."/>
            <person name="Bezdan D."/>
            <person name="Jiao W.B."/>
            <person name="Patel V."/>
            <person name="Velikkakam James G."/>
            <person name="Koornneef M."/>
            <person name="Ossowski S."/>
            <person name="Schneeberger K."/>
        </authorList>
    </citation>
    <scope>NUCLEOTIDE SEQUENCE [LARGE SCALE GENOMIC DNA]</scope>
    <source>
        <strain evidence="3">cv. Landsberg erecta</strain>
    </source>
</reference>
<dbReference type="ExpressionAtlas" id="A0A178W4M3">
    <property type="expression patterns" value="baseline and differential"/>
</dbReference>
<dbReference type="SUPFAM" id="SSF52058">
    <property type="entry name" value="L domain-like"/>
    <property type="match status" value="1"/>
</dbReference>
<dbReference type="PROSITE" id="PS50181">
    <property type="entry name" value="FBOX"/>
    <property type="match status" value="1"/>
</dbReference>
<dbReference type="SUPFAM" id="SSF81383">
    <property type="entry name" value="F-box domain"/>
    <property type="match status" value="1"/>
</dbReference>
<organism evidence="2 3">
    <name type="scientific">Arabidopsis thaliana</name>
    <name type="common">Mouse-ear cress</name>
    <dbReference type="NCBI Taxonomy" id="3702"/>
    <lineage>
        <taxon>Eukaryota</taxon>
        <taxon>Viridiplantae</taxon>
        <taxon>Streptophyta</taxon>
        <taxon>Embryophyta</taxon>
        <taxon>Tracheophyta</taxon>
        <taxon>Spermatophyta</taxon>
        <taxon>Magnoliopsida</taxon>
        <taxon>eudicotyledons</taxon>
        <taxon>Gunneridae</taxon>
        <taxon>Pentapetalae</taxon>
        <taxon>rosids</taxon>
        <taxon>malvids</taxon>
        <taxon>Brassicales</taxon>
        <taxon>Brassicaceae</taxon>
        <taxon>Camelineae</taxon>
        <taxon>Arabidopsis</taxon>
    </lineage>
</organism>
<dbReference type="SMART" id="SM00256">
    <property type="entry name" value="FBOX"/>
    <property type="match status" value="1"/>
</dbReference>
<protein>
    <recommendedName>
        <fullName evidence="1">F-box domain-containing protein</fullName>
    </recommendedName>
</protein>
<dbReference type="PANTHER" id="PTHR31900">
    <property type="entry name" value="F-BOX/RNI SUPERFAMILY PROTEIN-RELATED"/>
    <property type="match status" value="1"/>
</dbReference>
<dbReference type="InterPro" id="IPR055411">
    <property type="entry name" value="LRR_FXL15/At3g58940/PEG3-like"/>
</dbReference>
<dbReference type="Pfam" id="PF00646">
    <property type="entry name" value="F-box"/>
    <property type="match status" value="1"/>
</dbReference>
<dbReference type="PANTHER" id="PTHR31900:SF33">
    <property type="entry name" value="PROTEIN WITH RNI-LIKE_FBD-LIKE DOMAIN"/>
    <property type="match status" value="1"/>
</dbReference>
<dbReference type="InterPro" id="IPR036047">
    <property type="entry name" value="F-box-like_dom_sf"/>
</dbReference>
<dbReference type="CDD" id="cd22160">
    <property type="entry name" value="F-box_AtFBL13-like"/>
    <property type="match status" value="1"/>
</dbReference>